<dbReference type="RefSeq" id="WP_195172261.1">
    <property type="nucleotide sequence ID" value="NZ_CP062983.1"/>
</dbReference>
<dbReference type="AlphaFoldDB" id="A0A7S8EC29"/>
<evidence type="ECO:0000313" key="2">
    <source>
        <dbReference type="Proteomes" id="UP000594468"/>
    </source>
</evidence>
<dbReference type="EMBL" id="CP062983">
    <property type="protein sequence ID" value="QPC84197.1"/>
    <property type="molecule type" value="Genomic_DNA"/>
</dbReference>
<dbReference type="Proteomes" id="UP000594468">
    <property type="component" value="Chromosome"/>
</dbReference>
<name>A0A7S8EC29_9CHLR</name>
<keyword evidence="2" id="KW-1185">Reference proteome</keyword>
<protein>
    <submittedName>
        <fullName evidence="1">Uncharacterized protein</fullName>
    </submittedName>
</protein>
<organism evidence="1 2">
    <name type="scientific">Phototrophicus methaneseepsis</name>
    <dbReference type="NCBI Taxonomy" id="2710758"/>
    <lineage>
        <taxon>Bacteria</taxon>
        <taxon>Bacillati</taxon>
        <taxon>Chloroflexota</taxon>
        <taxon>Candidatus Thermofontia</taxon>
        <taxon>Phototrophicales</taxon>
        <taxon>Phototrophicaceae</taxon>
        <taxon>Phototrophicus</taxon>
    </lineage>
</organism>
<dbReference type="KEGG" id="pmet:G4Y79_07440"/>
<proteinExistence type="predicted"/>
<sequence length="144" mass="16104">MSIVQARQIAINVVHLAELAARFQAKYGRNYVVKPDSPQDAVSLYEEILSQQALIAGMLSPEALDVAYHRFGNWWSRHDVIDSAIVNELVMDACNLVSRAGYIEETNPRETQSLLPIQKSIAGMLHPNAREMAREAAFTHREAS</sequence>
<accession>A0A7S8EC29</accession>
<evidence type="ECO:0000313" key="1">
    <source>
        <dbReference type="EMBL" id="QPC84197.1"/>
    </source>
</evidence>
<reference evidence="1 2" key="1">
    <citation type="submission" date="2020-02" db="EMBL/GenBank/DDBJ databases">
        <authorList>
            <person name="Zheng R.K."/>
            <person name="Sun C.M."/>
        </authorList>
    </citation>
    <scope>NUCLEOTIDE SEQUENCE [LARGE SCALE GENOMIC DNA]</scope>
    <source>
        <strain evidence="2">rifampicinis</strain>
    </source>
</reference>
<gene>
    <name evidence="1" type="ORF">G4Y79_07440</name>
</gene>